<protein>
    <submittedName>
        <fullName evidence="2">Uncharacterized protein</fullName>
    </submittedName>
</protein>
<dbReference type="OrthoDB" id="3944051at2759"/>
<evidence type="ECO:0000313" key="3">
    <source>
        <dbReference type="Proteomes" id="UP000800092"/>
    </source>
</evidence>
<name>A0A6A6H726_VIRVR</name>
<keyword evidence="1" id="KW-0812">Transmembrane</keyword>
<keyword evidence="1" id="KW-0472">Membrane</keyword>
<keyword evidence="3" id="KW-1185">Reference proteome</keyword>
<dbReference type="EMBL" id="ML991804">
    <property type="protein sequence ID" value="KAF2233757.1"/>
    <property type="molecule type" value="Genomic_DNA"/>
</dbReference>
<gene>
    <name evidence="2" type="ORF">EV356DRAFT_577347</name>
</gene>
<feature type="transmembrane region" description="Helical" evidence="1">
    <location>
        <begin position="289"/>
        <end position="314"/>
    </location>
</feature>
<reference evidence="2" key="1">
    <citation type="journal article" date="2020" name="Stud. Mycol.">
        <title>101 Dothideomycetes genomes: a test case for predicting lifestyles and emergence of pathogens.</title>
        <authorList>
            <person name="Haridas S."/>
            <person name="Albert R."/>
            <person name="Binder M."/>
            <person name="Bloem J."/>
            <person name="Labutti K."/>
            <person name="Salamov A."/>
            <person name="Andreopoulos B."/>
            <person name="Baker S."/>
            <person name="Barry K."/>
            <person name="Bills G."/>
            <person name="Bluhm B."/>
            <person name="Cannon C."/>
            <person name="Castanera R."/>
            <person name="Culley D."/>
            <person name="Daum C."/>
            <person name="Ezra D."/>
            <person name="Gonzalez J."/>
            <person name="Henrissat B."/>
            <person name="Kuo A."/>
            <person name="Liang C."/>
            <person name="Lipzen A."/>
            <person name="Lutzoni F."/>
            <person name="Magnuson J."/>
            <person name="Mondo S."/>
            <person name="Nolan M."/>
            <person name="Ohm R."/>
            <person name="Pangilinan J."/>
            <person name="Park H.-J."/>
            <person name="Ramirez L."/>
            <person name="Alfaro M."/>
            <person name="Sun H."/>
            <person name="Tritt A."/>
            <person name="Yoshinaga Y."/>
            <person name="Zwiers L.-H."/>
            <person name="Turgeon B."/>
            <person name="Goodwin S."/>
            <person name="Spatafora J."/>
            <person name="Crous P."/>
            <person name="Grigoriev I."/>
        </authorList>
    </citation>
    <scope>NUCLEOTIDE SEQUENCE</scope>
    <source>
        <strain evidence="2">Tuck. ex Michener</strain>
    </source>
</reference>
<proteinExistence type="predicted"/>
<feature type="transmembrane region" description="Helical" evidence="1">
    <location>
        <begin position="24"/>
        <end position="46"/>
    </location>
</feature>
<keyword evidence="1" id="KW-1133">Transmembrane helix</keyword>
<evidence type="ECO:0000313" key="2">
    <source>
        <dbReference type="EMBL" id="KAF2233757.1"/>
    </source>
</evidence>
<accession>A0A6A6H726</accession>
<dbReference type="Proteomes" id="UP000800092">
    <property type="component" value="Unassembled WGS sequence"/>
</dbReference>
<dbReference type="AlphaFoldDB" id="A0A6A6H726"/>
<evidence type="ECO:0000256" key="1">
    <source>
        <dbReference type="SAM" id="Phobius"/>
    </source>
</evidence>
<organism evidence="2 3">
    <name type="scientific">Viridothelium virens</name>
    <name type="common">Speckled blister lichen</name>
    <name type="synonym">Trypethelium virens</name>
    <dbReference type="NCBI Taxonomy" id="1048519"/>
    <lineage>
        <taxon>Eukaryota</taxon>
        <taxon>Fungi</taxon>
        <taxon>Dikarya</taxon>
        <taxon>Ascomycota</taxon>
        <taxon>Pezizomycotina</taxon>
        <taxon>Dothideomycetes</taxon>
        <taxon>Dothideomycetes incertae sedis</taxon>
        <taxon>Trypetheliales</taxon>
        <taxon>Trypetheliaceae</taxon>
        <taxon>Viridothelium</taxon>
    </lineage>
</organism>
<sequence length="409" mass="44785">MSNWLSGLDSVIALKTLKVLPGGWLGLIMILTYALSVGADFVSTLIQSVPVRDRCPFGVGLVVSDYRMGLPTSNGAPYMVVTQAQLKSIQNGGKQGIYAKVNRDPRFSADVAGVLGEWTCTAKPQVLEYPFSTSSDDVVSDIVQHNMLYSTPVSVANANQDGTFSHLVILETSAGQTIDTTFNVRASVDLSAQGNDTKRMQSYECALHDTYDMLTDIQKGIDSFATLQDWKQTFQGSLYSGTGSPASPDAGSVLEQILNSMIMVASGNNYLLNSSMSTQSQGCITTRTWILWELLLLAGIVVLLVKSLFLYWVGMTIRLRILSKDVDQNDVEWIMRFIPGETFEWMAQAVRESNVASATKVATSDVARFYFGKSKNGSYGVTKEKWPPECDRDGFLQCESADRIKLSGL</sequence>